<dbReference type="STRING" id="574349.SAMN05443545_10133"/>
<feature type="domain" description="FAD dependent oxidoreductase" evidence="2">
    <location>
        <begin position="36"/>
        <end position="396"/>
    </location>
</feature>
<proteinExistence type="predicted"/>
<dbReference type="RefSeq" id="WP_092567463.1">
    <property type="nucleotide sequence ID" value="NZ_BMXH01000001.1"/>
</dbReference>
<name>A0A1H2Q9X6_9GAMM</name>
<dbReference type="Gene3D" id="3.30.9.10">
    <property type="entry name" value="D-Amino Acid Oxidase, subunit A, domain 2"/>
    <property type="match status" value="1"/>
</dbReference>
<dbReference type="AlphaFoldDB" id="A0A1H2Q9X6"/>
<evidence type="ECO:0000313" key="4">
    <source>
        <dbReference type="Proteomes" id="UP000198500"/>
    </source>
</evidence>
<protein>
    <submittedName>
        <fullName evidence="3">Glycine/D-amino acid oxidase</fullName>
    </submittedName>
</protein>
<dbReference type="PANTHER" id="PTHR13847:SF281">
    <property type="entry name" value="FAD DEPENDENT OXIDOREDUCTASE DOMAIN-CONTAINING PROTEIN"/>
    <property type="match status" value="1"/>
</dbReference>
<dbReference type="EMBL" id="FNNI01000001">
    <property type="protein sequence ID" value="SDW04033.1"/>
    <property type="molecule type" value="Genomic_DNA"/>
</dbReference>
<dbReference type="Proteomes" id="UP000198500">
    <property type="component" value="Unassembled WGS sequence"/>
</dbReference>
<dbReference type="Pfam" id="PF01266">
    <property type="entry name" value="DAO"/>
    <property type="match status" value="1"/>
</dbReference>
<keyword evidence="1" id="KW-0560">Oxidoreductase</keyword>
<reference evidence="3 4" key="1">
    <citation type="submission" date="2016-10" db="EMBL/GenBank/DDBJ databases">
        <authorList>
            <person name="de Groot N.N."/>
        </authorList>
    </citation>
    <scope>NUCLEOTIDE SEQUENCE [LARGE SCALE GENOMIC DNA]</scope>
    <source>
        <strain evidence="3 4">DSM 19219</strain>
    </source>
</reference>
<dbReference type="InterPro" id="IPR036188">
    <property type="entry name" value="FAD/NAD-bd_sf"/>
</dbReference>
<evidence type="ECO:0000259" key="2">
    <source>
        <dbReference type="Pfam" id="PF01266"/>
    </source>
</evidence>
<gene>
    <name evidence="3" type="ORF">SAMN05443545_10133</name>
</gene>
<dbReference type="OrthoDB" id="311718at2"/>
<keyword evidence="4" id="KW-1185">Reference proteome</keyword>
<dbReference type="InterPro" id="IPR006076">
    <property type="entry name" value="FAD-dep_OxRdtase"/>
</dbReference>
<dbReference type="GO" id="GO:0016491">
    <property type="term" value="F:oxidoreductase activity"/>
    <property type="evidence" value="ECO:0007669"/>
    <property type="project" value="UniProtKB-KW"/>
</dbReference>
<accession>A0A1H2Q9X6</accession>
<evidence type="ECO:0000313" key="3">
    <source>
        <dbReference type="EMBL" id="SDW04033.1"/>
    </source>
</evidence>
<organism evidence="3 4">
    <name type="scientific">Aidingimonas halophila</name>
    <dbReference type="NCBI Taxonomy" id="574349"/>
    <lineage>
        <taxon>Bacteria</taxon>
        <taxon>Pseudomonadati</taxon>
        <taxon>Pseudomonadota</taxon>
        <taxon>Gammaproteobacteria</taxon>
        <taxon>Oceanospirillales</taxon>
        <taxon>Halomonadaceae</taxon>
        <taxon>Aidingimonas</taxon>
    </lineage>
</organism>
<dbReference type="PANTHER" id="PTHR13847">
    <property type="entry name" value="SARCOSINE DEHYDROGENASE-RELATED"/>
    <property type="match status" value="1"/>
</dbReference>
<dbReference type="GO" id="GO:0005737">
    <property type="term" value="C:cytoplasm"/>
    <property type="evidence" value="ECO:0007669"/>
    <property type="project" value="TreeGrafter"/>
</dbReference>
<dbReference type="Gene3D" id="3.50.50.60">
    <property type="entry name" value="FAD/NAD(P)-binding domain"/>
    <property type="match status" value="1"/>
</dbReference>
<sequence>MSTSTRFDTATRTPFWAETVPPQSACPALGAETSCDLAVIGGGFTGLWCALKARERHPDARIVVLEASLCGNAASGRNGGFCAPSISHGVSNALARWPREATTLVRLGLDNLDGLQEDLERYGIDAEFERQGKLNVAATPWQAEGLESMQLAYARFGIATTLLEGDALRERFDSPKYATGLFEPNYALVNPGKLVAGLRQACLTQGIDIHEHTPVTALNRTPQGVRLTTPQAELGASRVAMATNAAAPLLKRLKMAVIPIFDYTLVTEPLSDAQLSAIGWRDRHGIADTGNQFHYFRKTADNRILWGGFDAIYHYGSRQDEALLHRPESYARLEANFSDAFPSLADVDFSHAWGGIIDTSARTTFFAGTALKGRLAYAMGFTGQGVSASRFAALAMLDMLDGRPTERTRLGMLRRFPVPFPPEPIRSGAVRLAQRHLALEDRTGHRSLFLKTLDRLGIGFDS</sequence>
<evidence type="ECO:0000256" key="1">
    <source>
        <dbReference type="ARBA" id="ARBA00023002"/>
    </source>
</evidence>
<dbReference type="SUPFAM" id="SSF51905">
    <property type="entry name" value="FAD/NAD(P)-binding domain"/>
    <property type="match status" value="1"/>
</dbReference>